<dbReference type="AlphaFoldDB" id="X1QRR1"/>
<protein>
    <submittedName>
        <fullName evidence="1">Uncharacterized protein</fullName>
    </submittedName>
</protein>
<accession>X1QRR1</accession>
<comment type="caution">
    <text evidence="1">The sequence shown here is derived from an EMBL/GenBank/DDBJ whole genome shotgun (WGS) entry which is preliminary data.</text>
</comment>
<dbReference type="EMBL" id="BARW01000954">
    <property type="protein sequence ID" value="GAI71262.1"/>
    <property type="molecule type" value="Genomic_DNA"/>
</dbReference>
<reference evidence="1" key="1">
    <citation type="journal article" date="2014" name="Front. Microbiol.">
        <title>High frequency of phylogenetically diverse reductive dehalogenase-homologous genes in deep subseafloor sedimentary metagenomes.</title>
        <authorList>
            <person name="Kawai M."/>
            <person name="Futagami T."/>
            <person name="Toyoda A."/>
            <person name="Takaki Y."/>
            <person name="Nishi S."/>
            <person name="Hori S."/>
            <person name="Arai W."/>
            <person name="Tsubouchi T."/>
            <person name="Morono Y."/>
            <person name="Uchiyama I."/>
            <person name="Ito T."/>
            <person name="Fujiyama A."/>
            <person name="Inagaki F."/>
            <person name="Takami H."/>
        </authorList>
    </citation>
    <scope>NUCLEOTIDE SEQUENCE</scope>
    <source>
        <strain evidence="1">Expedition CK06-06</strain>
    </source>
</reference>
<gene>
    <name evidence="1" type="ORF">S12H4_03414</name>
</gene>
<sequence>MAQEEKKPNEVFFEDIIKKTKTGVTFPKELREALFSEDEEIFFKIIVPNEKNKIVLEFLSEEEAKVQLEKFKERKPRTPKPVQTEKVEKKGMEKLEKVGPNWGEYFVYDFKNKDKVQPILESAFYKFAETPINLEDAMGRIKYSLVSFLTATKTENAKLYFAVIKLLIDVAERFNQSNLIDWIFDKIVPNIESKFLYEQALLELLEISLKIKRYEKAELFLFYILKNIDDYPRSELYNIFNSFNQLVKKVRYLERTEKIDILLKEKLLEYGSGIDDNDYKIQIVEFLEELKYIELAYKLAKDIQKGLPPDSLKIGTIRAIVKRLYVTPISENKPNSSINLDAVDDEEE</sequence>
<organism evidence="1">
    <name type="scientific">marine sediment metagenome</name>
    <dbReference type="NCBI Taxonomy" id="412755"/>
    <lineage>
        <taxon>unclassified sequences</taxon>
        <taxon>metagenomes</taxon>
        <taxon>ecological metagenomes</taxon>
    </lineage>
</organism>
<evidence type="ECO:0000313" key="1">
    <source>
        <dbReference type="EMBL" id="GAI71262.1"/>
    </source>
</evidence>
<proteinExistence type="predicted"/>
<name>X1QRR1_9ZZZZ</name>